<dbReference type="PANTHER" id="PTHR34222:SF79">
    <property type="entry name" value="RETROVIRUS-RELATED POL POLYPROTEIN FROM TRANSPOSON TNT 1-94"/>
    <property type="match status" value="1"/>
</dbReference>
<dbReference type="InterPro" id="IPR001878">
    <property type="entry name" value="Znf_CCHC"/>
</dbReference>
<dbReference type="Pfam" id="PF22936">
    <property type="entry name" value="Pol_BBD"/>
    <property type="match status" value="1"/>
</dbReference>
<dbReference type="AlphaFoldDB" id="A0AAV1EDV5"/>
<feature type="region of interest" description="Disordered" evidence="3">
    <location>
        <begin position="673"/>
        <end position="710"/>
    </location>
</feature>
<keyword evidence="1" id="KW-0863">Zinc-finger</keyword>
<dbReference type="GO" id="GO:0003676">
    <property type="term" value="F:nucleic acid binding"/>
    <property type="evidence" value="ECO:0007669"/>
    <property type="project" value="InterPro"/>
</dbReference>
<accession>A0AAV1EDV5</accession>
<keyword evidence="2" id="KW-0175">Coiled coil</keyword>
<proteinExistence type="predicted"/>
<evidence type="ECO:0000313" key="5">
    <source>
        <dbReference type="EMBL" id="CAI9117751.1"/>
    </source>
</evidence>
<evidence type="ECO:0000259" key="4">
    <source>
        <dbReference type="PROSITE" id="PS50158"/>
    </source>
</evidence>
<organism evidence="5 6">
    <name type="scientific">Oldenlandia corymbosa var. corymbosa</name>
    <dbReference type="NCBI Taxonomy" id="529605"/>
    <lineage>
        <taxon>Eukaryota</taxon>
        <taxon>Viridiplantae</taxon>
        <taxon>Streptophyta</taxon>
        <taxon>Embryophyta</taxon>
        <taxon>Tracheophyta</taxon>
        <taxon>Spermatophyta</taxon>
        <taxon>Magnoliopsida</taxon>
        <taxon>eudicotyledons</taxon>
        <taxon>Gunneridae</taxon>
        <taxon>Pentapetalae</taxon>
        <taxon>asterids</taxon>
        <taxon>lamiids</taxon>
        <taxon>Gentianales</taxon>
        <taxon>Rubiaceae</taxon>
        <taxon>Rubioideae</taxon>
        <taxon>Spermacoceae</taxon>
        <taxon>Hedyotis-Oldenlandia complex</taxon>
        <taxon>Oldenlandia</taxon>
    </lineage>
</organism>
<evidence type="ECO:0000313" key="6">
    <source>
        <dbReference type="Proteomes" id="UP001161247"/>
    </source>
</evidence>
<protein>
    <submittedName>
        <fullName evidence="5">OLC1v1019230C1</fullName>
    </submittedName>
</protein>
<dbReference type="GO" id="GO:0008270">
    <property type="term" value="F:zinc ion binding"/>
    <property type="evidence" value="ECO:0007669"/>
    <property type="project" value="UniProtKB-KW"/>
</dbReference>
<sequence length="890" mass="98556">MESFGADLNRDTELQAGKQHFECRDAEGKCYQLIMGLNECYDSLRNEILRMNPLPDVDTIYVMLLKEETQRKVSTNLMVKPENVALFSKPYATPSHQGGLLQSYGTPGGYQGGSMPNSSGSQAQTGQSSKQIMTKKMKMLAKKERMKLFCTHCKKPGHLKEDCFLIKGFPDWWGTQKGPNRANAHSANVVYTPLESENPKSASNSWQIQKPEITQNWLVSFTARGIQMSEYGKGNWQNLLSSLMQVEVGKLLKGKGSTGEAGSGFFVNYAHFNDFSSSSVALYLSSNVIGLSSLVWVTDTGATSHMCCSIQALTNIQSVSSYTLVFLPDGSVKAVEDIGDVILSGNITLKSVLHVPTFQHNLLSVRKLSQTGTYFQFFDDFCLLQDLRTNKVLRAGTIIKELYILTPYSFTEEVIQKSQIMYSKLVLLASRTVNQFTCNPVLHSENKISVNDQQHDVHSVTGDTHPVSMDVHPVQDQQHDVHSVTGDVHPVIIAKIPDSNILTLMTISVAYALSITIIAPLARGHLSLVKETAIIAVMKLQNSPLCQSVPTGIAGIFKPPPTYCSLEGEAIILPPQLFKGGPSVAVHTFSNPPTIECLVLEEFTAQLNEADSLRLLPLWEALSGALAKMSSPADIASFPGDVPAILAKGPSEKDPIPDVPDEYMGIELEDADEATEEDVADTGHSGVQRTIEDASQDPSKDPPPGSDADSWSVNRVHLMVLSEEQSSEFPLHSMTSGILRSRVDVHSIETVANLENDLLDAMRTHNVKVNQHLINEIKGLREEMQRREVQSLKDYSDSLTFEAKIHDELVTLEKENARLRARQQITVPPWFLEKHQVLARVQNSPLYCGSGYTEREGSWDQASYKLYCQTTKSNYWTTTLTSRLLSVRRK</sequence>
<evidence type="ECO:0000256" key="2">
    <source>
        <dbReference type="SAM" id="Coils"/>
    </source>
</evidence>
<evidence type="ECO:0000256" key="1">
    <source>
        <dbReference type="PROSITE-ProRule" id="PRU00047"/>
    </source>
</evidence>
<dbReference type="PANTHER" id="PTHR34222">
    <property type="entry name" value="GAG_PRE-INTEGRS DOMAIN-CONTAINING PROTEIN"/>
    <property type="match status" value="1"/>
</dbReference>
<evidence type="ECO:0000256" key="3">
    <source>
        <dbReference type="SAM" id="MobiDB-lite"/>
    </source>
</evidence>
<keyword evidence="1" id="KW-0479">Metal-binding</keyword>
<gene>
    <name evidence="5" type="ORF">OLC1_LOCUS23766</name>
</gene>
<feature type="region of interest" description="Disordered" evidence="3">
    <location>
        <begin position="102"/>
        <end position="129"/>
    </location>
</feature>
<dbReference type="EMBL" id="OX459126">
    <property type="protein sequence ID" value="CAI9117751.1"/>
    <property type="molecule type" value="Genomic_DNA"/>
</dbReference>
<name>A0AAV1EDV5_OLDCO</name>
<keyword evidence="6" id="KW-1185">Reference proteome</keyword>
<dbReference type="PROSITE" id="PS50158">
    <property type="entry name" value="ZF_CCHC"/>
    <property type="match status" value="1"/>
</dbReference>
<feature type="coiled-coil region" evidence="2">
    <location>
        <begin position="770"/>
        <end position="822"/>
    </location>
</feature>
<keyword evidence="1" id="KW-0862">Zinc</keyword>
<feature type="compositionally biased region" description="Low complexity" evidence="3">
    <location>
        <begin position="118"/>
        <end position="129"/>
    </location>
</feature>
<reference evidence="5" key="1">
    <citation type="submission" date="2023-03" db="EMBL/GenBank/DDBJ databases">
        <authorList>
            <person name="Julca I."/>
        </authorList>
    </citation>
    <scope>NUCLEOTIDE SEQUENCE</scope>
</reference>
<dbReference type="InterPro" id="IPR054722">
    <property type="entry name" value="PolX-like_BBD"/>
</dbReference>
<feature type="domain" description="CCHC-type" evidence="4">
    <location>
        <begin position="150"/>
        <end position="163"/>
    </location>
</feature>
<dbReference type="Proteomes" id="UP001161247">
    <property type="component" value="Chromosome 9"/>
</dbReference>